<keyword evidence="6" id="KW-0067">ATP-binding</keyword>
<organism evidence="12 13">
    <name type="scientific">Halospina denitrificans</name>
    <dbReference type="NCBI Taxonomy" id="332522"/>
    <lineage>
        <taxon>Bacteria</taxon>
        <taxon>Pseudomonadati</taxon>
        <taxon>Pseudomonadota</taxon>
        <taxon>Gammaproteobacteria</taxon>
        <taxon>Halospina</taxon>
    </lineage>
</organism>
<dbReference type="Gene3D" id="3.40.50.300">
    <property type="entry name" value="P-loop containing nucleotide triphosphate hydrolases"/>
    <property type="match status" value="2"/>
</dbReference>
<evidence type="ECO:0000256" key="4">
    <source>
        <dbReference type="ARBA" id="ARBA00022741"/>
    </source>
</evidence>
<dbReference type="GO" id="GO:0043590">
    <property type="term" value="C:bacterial nucleoid"/>
    <property type="evidence" value="ECO:0007669"/>
    <property type="project" value="TreeGrafter"/>
</dbReference>
<keyword evidence="5 9" id="KW-0227">DNA damage</keyword>
<evidence type="ECO:0000256" key="2">
    <source>
        <dbReference type="ARBA" id="ARBA00009441"/>
    </source>
</evidence>
<keyword evidence="7 9" id="KW-0234">DNA repair</keyword>
<dbReference type="NCBIfam" id="TIGR00634">
    <property type="entry name" value="recN"/>
    <property type="match status" value="1"/>
</dbReference>
<dbReference type="PANTHER" id="PTHR11059:SF0">
    <property type="entry name" value="DNA REPAIR PROTEIN RECN"/>
    <property type="match status" value="1"/>
</dbReference>
<dbReference type="PANTHER" id="PTHR11059">
    <property type="entry name" value="DNA REPAIR PROTEIN RECN"/>
    <property type="match status" value="1"/>
</dbReference>
<gene>
    <name evidence="12" type="ORF">DES49_1404</name>
</gene>
<dbReference type="FunFam" id="3.40.50.300:FF:000356">
    <property type="entry name" value="DNA repair protein RecN"/>
    <property type="match status" value="1"/>
</dbReference>
<evidence type="ECO:0000256" key="8">
    <source>
        <dbReference type="ARBA" id="ARBA00033408"/>
    </source>
</evidence>
<evidence type="ECO:0000313" key="13">
    <source>
        <dbReference type="Proteomes" id="UP000295830"/>
    </source>
</evidence>
<feature type="coiled-coil region" evidence="10">
    <location>
        <begin position="325"/>
        <end position="373"/>
    </location>
</feature>
<dbReference type="Pfam" id="PF02463">
    <property type="entry name" value="SMC_N"/>
    <property type="match status" value="1"/>
</dbReference>
<dbReference type="GO" id="GO:0006310">
    <property type="term" value="P:DNA recombination"/>
    <property type="evidence" value="ECO:0007669"/>
    <property type="project" value="InterPro"/>
</dbReference>
<evidence type="ECO:0000256" key="6">
    <source>
        <dbReference type="ARBA" id="ARBA00022840"/>
    </source>
</evidence>
<evidence type="ECO:0000313" key="12">
    <source>
        <dbReference type="EMBL" id="TDT43583.1"/>
    </source>
</evidence>
<name>A0A4R7K118_9GAMM</name>
<dbReference type="Proteomes" id="UP000295830">
    <property type="component" value="Unassembled WGS sequence"/>
</dbReference>
<accession>A0A4R7K118</accession>
<comment type="similarity">
    <text evidence="2 9">Belongs to the RecN family.</text>
</comment>
<dbReference type="AlphaFoldDB" id="A0A4R7K118"/>
<dbReference type="GO" id="GO:0009432">
    <property type="term" value="P:SOS response"/>
    <property type="evidence" value="ECO:0007669"/>
    <property type="project" value="TreeGrafter"/>
</dbReference>
<dbReference type="InterPro" id="IPR003395">
    <property type="entry name" value="RecF/RecN/SMC_N"/>
</dbReference>
<dbReference type="CDD" id="cd03241">
    <property type="entry name" value="ABC_RecN"/>
    <property type="match status" value="2"/>
</dbReference>
<proteinExistence type="inferred from homology"/>
<comment type="caution">
    <text evidence="12">The sequence shown here is derived from an EMBL/GenBank/DDBJ whole genome shotgun (WGS) entry which is preliminary data.</text>
</comment>
<sequence>MLSQLTVANYAIAEQVELSFSQGMTALTGETGAGKSIVLDALGLVMGARADAGAVRDGAEKADITAVFDIERIPQARAWLESKDLEQDNDCVLRRVIRKDGRSRGYINGQPCTLQDLKQLGAMLMDIHGQHQHQSLLRKDTHHRLVDEFGNNTERAAEVRTAYRDWQALRRKLERIRNEQDERQSRTELLRYQVEELDRLGMTADELSALEAEQKQLANAESILQHCHQAAACCSEGEPDASALLEQARQQLERLPVEIPQLAETSQMLAEARIQVEEAGDNLRRFMDDYDCDPQRLQSVEERLSLIYQLARKHQVQPEELPEHHQNLQAELERLDSGSESVEQLEARVEEACRAWRERADELTAARQQAAQNLDARVTEELTRLSMPGIHFETRLTPTSDDQTPSVTGNEEMEFLVSTNAGQSAKPLHRVASGGELSRISLAIQVVVAQTSTIPTLIFDEVDVGIGGAVAEVVGRLLRTLGEEGQILCVTHLPQVASQAHQHLSVSKFTQESETFSTVETLDADERIREVARMLGGVDLTEQTIAHAAEMVEKGQATHH</sequence>
<keyword evidence="13" id="KW-1185">Reference proteome</keyword>
<evidence type="ECO:0000256" key="1">
    <source>
        <dbReference type="ARBA" id="ARBA00003618"/>
    </source>
</evidence>
<evidence type="ECO:0000256" key="5">
    <source>
        <dbReference type="ARBA" id="ARBA00022763"/>
    </source>
</evidence>
<keyword evidence="10" id="KW-0175">Coiled coil</keyword>
<evidence type="ECO:0000256" key="3">
    <source>
        <dbReference type="ARBA" id="ARBA00021315"/>
    </source>
</evidence>
<dbReference type="NCBIfam" id="NF008121">
    <property type="entry name" value="PRK10869.1"/>
    <property type="match status" value="1"/>
</dbReference>
<feature type="coiled-coil region" evidence="10">
    <location>
        <begin position="262"/>
        <end position="289"/>
    </location>
</feature>
<dbReference type="GO" id="GO:0005524">
    <property type="term" value="F:ATP binding"/>
    <property type="evidence" value="ECO:0007669"/>
    <property type="project" value="UniProtKB-KW"/>
</dbReference>
<dbReference type="PIRSF" id="PIRSF003128">
    <property type="entry name" value="RecN"/>
    <property type="match status" value="1"/>
</dbReference>
<dbReference type="InterPro" id="IPR027417">
    <property type="entry name" value="P-loop_NTPase"/>
</dbReference>
<feature type="domain" description="RecF/RecN/SMC N-terminal" evidence="11">
    <location>
        <begin position="2"/>
        <end position="511"/>
    </location>
</feature>
<dbReference type="FunFam" id="3.40.50.300:FF:000319">
    <property type="entry name" value="DNA repair protein RecN"/>
    <property type="match status" value="1"/>
</dbReference>
<dbReference type="InterPro" id="IPR004604">
    <property type="entry name" value="DNA_recomb/repair_RecN"/>
</dbReference>
<dbReference type="RefSeq" id="WP_133735645.1">
    <property type="nucleotide sequence ID" value="NZ_SOAX01000002.1"/>
</dbReference>
<reference evidence="12 13" key="1">
    <citation type="submission" date="2019-03" db="EMBL/GenBank/DDBJ databases">
        <title>Genomic Encyclopedia of Type Strains, Phase IV (KMG-IV): sequencing the most valuable type-strain genomes for metagenomic binning, comparative biology and taxonomic classification.</title>
        <authorList>
            <person name="Goeker M."/>
        </authorList>
    </citation>
    <scope>NUCLEOTIDE SEQUENCE [LARGE SCALE GENOMIC DNA]</scope>
    <source>
        <strain evidence="12 13">DSM 15505</strain>
    </source>
</reference>
<dbReference type="GO" id="GO:0006281">
    <property type="term" value="P:DNA repair"/>
    <property type="evidence" value="ECO:0007669"/>
    <property type="project" value="UniProtKB-KW"/>
</dbReference>
<evidence type="ECO:0000259" key="11">
    <source>
        <dbReference type="Pfam" id="PF02463"/>
    </source>
</evidence>
<keyword evidence="4" id="KW-0547">Nucleotide-binding</keyword>
<dbReference type="OrthoDB" id="9806954at2"/>
<evidence type="ECO:0000256" key="10">
    <source>
        <dbReference type="SAM" id="Coils"/>
    </source>
</evidence>
<evidence type="ECO:0000256" key="7">
    <source>
        <dbReference type="ARBA" id="ARBA00023204"/>
    </source>
</evidence>
<dbReference type="SUPFAM" id="SSF52540">
    <property type="entry name" value="P-loop containing nucleoside triphosphate hydrolases"/>
    <property type="match status" value="2"/>
</dbReference>
<dbReference type="EMBL" id="SOAX01000002">
    <property type="protein sequence ID" value="TDT43583.1"/>
    <property type="molecule type" value="Genomic_DNA"/>
</dbReference>
<protein>
    <recommendedName>
        <fullName evidence="3 9">DNA repair protein RecN</fullName>
    </recommendedName>
    <alternativeName>
        <fullName evidence="8 9">Recombination protein N</fullName>
    </alternativeName>
</protein>
<evidence type="ECO:0000256" key="9">
    <source>
        <dbReference type="PIRNR" id="PIRNR003128"/>
    </source>
</evidence>
<comment type="function">
    <text evidence="1 9">May be involved in recombinational repair of damaged DNA.</text>
</comment>